<protein>
    <submittedName>
        <fullName evidence="3">Uncharacterized protein</fullName>
    </submittedName>
</protein>
<sequence length="340" mass="36912">MAADPPRARRAVPGTAGARLSARRRAHGPARTPPARTPSARTPSARTPPARTPRPAPDPAPPADPGGRLEYANSALGAGSFAVGLMLYAGYLYVDAFYSHFHLGTFAVGFDSLEFALRSLRLVTLPVFASLAVLFLVPHVPELMAVLGVGDRRVRAARAWGHALARLHPLLIAAGILLMALWQVLHPYHWVAPLCVAAGLLLGQTSAATARAPRGRRAWERAAALTVAGVFLMWVVALAAGELGRRDARRAADHLVNRVAVVVLSTERLSLTGPGVVAEDLGRGLRYRYRYSGLRLLVERDHRYYVLPLGWRKDRDATFVVEDDDTVRVELRPGARRGPR</sequence>
<feature type="transmembrane region" description="Helical" evidence="2">
    <location>
        <begin position="75"/>
        <end position="94"/>
    </location>
</feature>
<feature type="transmembrane region" description="Helical" evidence="2">
    <location>
        <begin position="127"/>
        <end position="147"/>
    </location>
</feature>
<evidence type="ECO:0000256" key="1">
    <source>
        <dbReference type="SAM" id="MobiDB-lite"/>
    </source>
</evidence>
<keyword evidence="4" id="KW-1185">Reference proteome</keyword>
<dbReference type="EMBL" id="BNBT01000173">
    <property type="protein sequence ID" value="GHE91235.1"/>
    <property type="molecule type" value="Genomic_DNA"/>
</dbReference>
<keyword evidence="2" id="KW-0472">Membrane</keyword>
<evidence type="ECO:0000313" key="4">
    <source>
        <dbReference type="Proteomes" id="UP000608024"/>
    </source>
</evidence>
<evidence type="ECO:0000313" key="3">
    <source>
        <dbReference type="EMBL" id="GHE91235.1"/>
    </source>
</evidence>
<gene>
    <name evidence="3" type="ORF">GCM10018785_67310</name>
</gene>
<feature type="compositionally biased region" description="Pro residues" evidence="1">
    <location>
        <begin position="50"/>
        <end position="64"/>
    </location>
</feature>
<feature type="transmembrane region" description="Helical" evidence="2">
    <location>
        <begin position="191"/>
        <end position="210"/>
    </location>
</feature>
<dbReference type="Proteomes" id="UP000608024">
    <property type="component" value="Unassembled WGS sequence"/>
</dbReference>
<feature type="region of interest" description="Disordered" evidence="1">
    <location>
        <begin position="1"/>
        <end position="68"/>
    </location>
</feature>
<keyword evidence="2" id="KW-1133">Transmembrane helix</keyword>
<comment type="caution">
    <text evidence="3">The sequence shown here is derived from an EMBL/GenBank/DDBJ whole genome shotgun (WGS) entry which is preliminary data.</text>
</comment>
<accession>A0A919DYL6</accession>
<organism evidence="3 4">
    <name type="scientific">Streptomyces longispororuber</name>
    <dbReference type="NCBI Taxonomy" id="68230"/>
    <lineage>
        <taxon>Bacteria</taxon>
        <taxon>Bacillati</taxon>
        <taxon>Actinomycetota</taxon>
        <taxon>Actinomycetes</taxon>
        <taxon>Kitasatosporales</taxon>
        <taxon>Streptomycetaceae</taxon>
        <taxon>Streptomyces</taxon>
    </lineage>
</organism>
<feature type="compositionally biased region" description="Low complexity" evidence="1">
    <location>
        <begin position="37"/>
        <end position="49"/>
    </location>
</feature>
<proteinExistence type="predicted"/>
<dbReference type="AlphaFoldDB" id="A0A919DYL6"/>
<reference evidence="3" key="2">
    <citation type="submission" date="2020-09" db="EMBL/GenBank/DDBJ databases">
        <authorList>
            <person name="Sun Q."/>
            <person name="Ohkuma M."/>
        </authorList>
    </citation>
    <scope>NUCLEOTIDE SEQUENCE</scope>
    <source>
        <strain evidence="3">JCM 4784</strain>
    </source>
</reference>
<feature type="transmembrane region" description="Helical" evidence="2">
    <location>
        <begin position="167"/>
        <end position="185"/>
    </location>
</feature>
<evidence type="ECO:0000256" key="2">
    <source>
        <dbReference type="SAM" id="Phobius"/>
    </source>
</evidence>
<feature type="transmembrane region" description="Helical" evidence="2">
    <location>
        <begin position="222"/>
        <end position="241"/>
    </location>
</feature>
<keyword evidence="2" id="KW-0812">Transmembrane</keyword>
<dbReference type="RefSeq" id="WP_229926109.1">
    <property type="nucleotide sequence ID" value="NZ_BNBT01000173.1"/>
</dbReference>
<name>A0A919DYL6_9ACTN</name>
<reference evidence="3" key="1">
    <citation type="journal article" date="2014" name="Int. J. Syst. Evol. Microbiol.">
        <title>Complete genome sequence of Corynebacterium casei LMG S-19264T (=DSM 44701T), isolated from a smear-ripened cheese.</title>
        <authorList>
            <consortium name="US DOE Joint Genome Institute (JGI-PGF)"/>
            <person name="Walter F."/>
            <person name="Albersmeier A."/>
            <person name="Kalinowski J."/>
            <person name="Ruckert C."/>
        </authorList>
    </citation>
    <scope>NUCLEOTIDE SEQUENCE</scope>
    <source>
        <strain evidence="3">JCM 4784</strain>
    </source>
</reference>